<dbReference type="PANTHER" id="PTHR11920">
    <property type="entry name" value="GUANYLYL CYCLASE"/>
    <property type="match status" value="1"/>
</dbReference>
<evidence type="ECO:0000256" key="6">
    <source>
        <dbReference type="ARBA" id="ARBA00023239"/>
    </source>
</evidence>
<feature type="compositionally biased region" description="Acidic residues" evidence="7">
    <location>
        <begin position="53"/>
        <end position="62"/>
    </location>
</feature>
<feature type="compositionally biased region" description="Low complexity" evidence="7">
    <location>
        <begin position="13"/>
        <end position="25"/>
    </location>
</feature>
<dbReference type="PROSITE" id="PS50125">
    <property type="entry name" value="GUANYLATE_CYCLASE_2"/>
    <property type="match status" value="1"/>
</dbReference>
<feature type="region of interest" description="Disordered" evidence="7">
    <location>
        <begin position="231"/>
        <end position="286"/>
    </location>
</feature>
<dbReference type="GO" id="GO:0004383">
    <property type="term" value="F:guanylate cyclase activity"/>
    <property type="evidence" value="ECO:0007669"/>
    <property type="project" value="TreeGrafter"/>
</dbReference>
<evidence type="ECO:0000256" key="3">
    <source>
        <dbReference type="ARBA" id="ARBA00022741"/>
    </source>
</evidence>
<feature type="region of interest" description="Disordered" evidence="7">
    <location>
        <begin position="595"/>
        <end position="615"/>
    </location>
</feature>
<dbReference type="CDD" id="cd07302">
    <property type="entry name" value="CHD"/>
    <property type="match status" value="1"/>
</dbReference>
<dbReference type="Proteomes" id="UP001153069">
    <property type="component" value="Unassembled WGS sequence"/>
</dbReference>
<dbReference type="InterPro" id="IPR050401">
    <property type="entry name" value="Cyclic_nucleotide_synthase"/>
</dbReference>
<keyword evidence="10" id="KW-0675">Receptor</keyword>
<sequence length="1051" mass="117183">MSSMYFGGKLITSNTTINSNTGTNKNGEEGYPDPDEEAWMDGSQAQDSSMSGYDDDDEELDGSDLQSRAAKETRKTLASKENKAVICLRYFVLFVLMSTAVAVSLATFFYSRSVEHDSFQAEFASVAVVTLRSFVEAVEHKLSSLDAMATGITSHAIRTGETFPNVTIPDFEVKGATLRTQTDSIYMFWMPLVTDQDRLGYEAYTQMMQAQIFGSFISEEGFRMYQDAYFNVSIPTPPPEPEPQPQPEPTQEEPEVTQEQPLETQEETEVTLDEQGNQRRNLHVAPPDIHPLLHDTIWGLNPPFTDEAWPEPYGTGPYLPAWQLSPSIPLPSVNNFNMLDYADLAPMMRQSLDTGRAVLSYLQTNHSGAATEDLIRIFLSLNQYRHQNVDYNADPMTQVSYPVFDGFNPITRNVSGILLTTIFWRLLFQDILPENVQGVICVLGNTLGEQVTYRIDGKEVSYVGPGDLHDNKYNHMVVTRDISEYITQRAGVNSASYTFVELDVGYTSYSIHVYPSQDMENSYITKDPILYAIVVAFIFVFTSAVFITYDRCVEKRQKLVMETAVRSTSIVTSLFPQAVHDRLFGKIEEPSESVADAKGDTWKNMDDPNGVSGNMHLRTLQHQDNDDNDNNNNTDPAQAPLPSIQEMMEEQQNDLRNPESSPGFTLDKAGKIPLEKKKKKKGKAIADKFQSTTVFFADLAGFTQWSSTREPEHVFELLEALYGAFDRIALRRTVFKVETIGDCYMAVTGVPNPQPDHAIRMIKFARDCMMKMDRILEKLVPSLGEDTLNLKMRVGCHSGPVTAGVLRGDKGRFQLFGDTVNTASRMESNGVKGRIHVSEACADLLPTKWLTRREDKVVAKGKGEMQTYWVDASEGARSEFSALSALSSLSAVEENKPLMIGSKNIEKEQYEELLGSKHLNVDLEDLDFSISDIGDIERSQSMLSDISEGGDLEAQDSTQKGTITSNSLLGDLSLSESSLSEADLFMNEPVKKRSNAGKAARETTATRNLAIGMQEEPFRNEPGQTKSKSSTFITIGSMLVDAMNLKNEIEV</sequence>
<feature type="compositionally biased region" description="Polar residues" evidence="7">
    <location>
        <begin position="654"/>
        <end position="663"/>
    </location>
</feature>
<evidence type="ECO:0000259" key="9">
    <source>
        <dbReference type="PROSITE" id="PS50125"/>
    </source>
</evidence>
<keyword evidence="5 8" id="KW-0472">Membrane</keyword>
<dbReference type="Gene3D" id="3.30.70.1230">
    <property type="entry name" value="Nucleotide cyclase"/>
    <property type="match status" value="1"/>
</dbReference>
<dbReference type="GO" id="GO:0000166">
    <property type="term" value="F:nucleotide binding"/>
    <property type="evidence" value="ECO:0007669"/>
    <property type="project" value="UniProtKB-KW"/>
</dbReference>
<dbReference type="GO" id="GO:0001653">
    <property type="term" value="F:peptide receptor activity"/>
    <property type="evidence" value="ECO:0007669"/>
    <property type="project" value="TreeGrafter"/>
</dbReference>
<evidence type="ECO:0000256" key="7">
    <source>
        <dbReference type="SAM" id="MobiDB-lite"/>
    </source>
</evidence>
<proteinExistence type="predicted"/>
<name>A0A9N8EIG8_9STRA</name>
<gene>
    <name evidence="10" type="ORF">SEMRO_1052_G235810.1</name>
</gene>
<keyword evidence="4 8" id="KW-1133">Transmembrane helix</keyword>
<dbReference type="SMART" id="SM00044">
    <property type="entry name" value="CYCc"/>
    <property type="match status" value="1"/>
</dbReference>
<dbReference type="InterPro" id="IPR001054">
    <property type="entry name" value="A/G_cyclase"/>
</dbReference>
<organism evidence="10 11">
    <name type="scientific">Seminavis robusta</name>
    <dbReference type="NCBI Taxonomy" id="568900"/>
    <lineage>
        <taxon>Eukaryota</taxon>
        <taxon>Sar</taxon>
        <taxon>Stramenopiles</taxon>
        <taxon>Ochrophyta</taxon>
        <taxon>Bacillariophyta</taxon>
        <taxon>Bacillariophyceae</taxon>
        <taxon>Bacillariophycidae</taxon>
        <taxon>Naviculales</taxon>
        <taxon>Naviculaceae</taxon>
        <taxon>Seminavis</taxon>
    </lineage>
</organism>
<protein>
    <submittedName>
        <fullName evidence="10">Receptor-type guanylate cyclase gcy</fullName>
    </submittedName>
</protein>
<evidence type="ECO:0000313" key="10">
    <source>
        <dbReference type="EMBL" id="CAB9519856.1"/>
    </source>
</evidence>
<feature type="region of interest" description="Disordered" evidence="7">
    <location>
        <begin position="648"/>
        <end position="668"/>
    </location>
</feature>
<dbReference type="InterPro" id="IPR029787">
    <property type="entry name" value="Nucleotide_cyclase"/>
</dbReference>
<evidence type="ECO:0000256" key="5">
    <source>
        <dbReference type="ARBA" id="ARBA00023136"/>
    </source>
</evidence>
<keyword evidence="2 8" id="KW-0812">Transmembrane</keyword>
<dbReference type="PANTHER" id="PTHR11920:SF335">
    <property type="entry name" value="GUANYLATE CYCLASE"/>
    <property type="match status" value="1"/>
</dbReference>
<evidence type="ECO:0000256" key="1">
    <source>
        <dbReference type="ARBA" id="ARBA00004370"/>
    </source>
</evidence>
<dbReference type="GO" id="GO:0007168">
    <property type="term" value="P:receptor guanylyl cyclase signaling pathway"/>
    <property type="evidence" value="ECO:0007669"/>
    <property type="project" value="TreeGrafter"/>
</dbReference>
<evidence type="ECO:0000313" key="11">
    <source>
        <dbReference type="Proteomes" id="UP001153069"/>
    </source>
</evidence>
<reference evidence="10" key="1">
    <citation type="submission" date="2020-06" db="EMBL/GenBank/DDBJ databases">
        <authorList>
            <consortium name="Plant Systems Biology data submission"/>
        </authorList>
    </citation>
    <scope>NUCLEOTIDE SEQUENCE</scope>
    <source>
        <strain evidence="10">D6</strain>
    </source>
</reference>
<keyword evidence="3" id="KW-0547">Nucleotide-binding</keyword>
<feature type="compositionally biased region" description="Acidic residues" evidence="7">
    <location>
        <begin position="30"/>
        <end position="39"/>
    </location>
</feature>
<dbReference type="GO" id="GO:0005886">
    <property type="term" value="C:plasma membrane"/>
    <property type="evidence" value="ECO:0007669"/>
    <property type="project" value="TreeGrafter"/>
</dbReference>
<dbReference type="EMBL" id="CAICTM010001050">
    <property type="protein sequence ID" value="CAB9519856.1"/>
    <property type="molecule type" value="Genomic_DNA"/>
</dbReference>
<keyword evidence="6" id="KW-0456">Lyase</keyword>
<comment type="subcellular location">
    <subcellularLocation>
        <location evidence="1">Membrane</location>
    </subcellularLocation>
</comment>
<evidence type="ECO:0000256" key="8">
    <source>
        <dbReference type="SAM" id="Phobius"/>
    </source>
</evidence>
<dbReference type="AlphaFoldDB" id="A0A9N8EIG8"/>
<evidence type="ECO:0000256" key="4">
    <source>
        <dbReference type="ARBA" id="ARBA00022989"/>
    </source>
</evidence>
<feature type="region of interest" description="Disordered" evidence="7">
    <location>
        <begin position="13"/>
        <end position="68"/>
    </location>
</feature>
<comment type="caution">
    <text evidence="10">The sequence shown here is derived from an EMBL/GenBank/DDBJ whole genome shotgun (WGS) entry which is preliminary data.</text>
</comment>
<dbReference type="SUPFAM" id="SSF55073">
    <property type="entry name" value="Nucleotide cyclase"/>
    <property type="match status" value="1"/>
</dbReference>
<feature type="transmembrane region" description="Helical" evidence="8">
    <location>
        <begin position="90"/>
        <end position="110"/>
    </location>
</feature>
<feature type="transmembrane region" description="Helical" evidence="8">
    <location>
        <begin position="529"/>
        <end position="549"/>
    </location>
</feature>
<dbReference type="GO" id="GO:0004016">
    <property type="term" value="F:adenylate cyclase activity"/>
    <property type="evidence" value="ECO:0007669"/>
    <property type="project" value="TreeGrafter"/>
</dbReference>
<dbReference type="GO" id="GO:0035556">
    <property type="term" value="P:intracellular signal transduction"/>
    <property type="evidence" value="ECO:0007669"/>
    <property type="project" value="InterPro"/>
</dbReference>
<feature type="compositionally biased region" description="Basic and acidic residues" evidence="7">
    <location>
        <begin position="595"/>
        <end position="606"/>
    </location>
</feature>
<evidence type="ECO:0000256" key="2">
    <source>
        <dbReference type="ARBA" id="ARBA00022692"/>
    </source>
</evidence>
<dbReference type="Pfam" id="PF00211">
    <property type="entry name" value="Guanylate_cyc"/>
    <property type="match status" value="1"/>
</dbReference>
<feature type="region of interest" description="Disordered" evidence="7">
    <location>
        <begin position="993"/>
        <end position="1029"/>
    </location>
</feature>
<keyword evidence="11" id="KW-1185">Reference proteome</keyword>
<feature type="region of interest" description="Disordered" evidence="7">
    <location>
        <begin position="621"/>
        <end position="640"/>
    </location>
</feature>
<accession>A0A9N8EIG8</accession>
<feature type="domain" description="Guanylate cyclase" evidence="9">
    <location>
        <begin position="693"/>
        <end position="827"/>
    </location>
</feature>
<feature type="compositionally biased region" description="Pro residues" evidence="7">
    <location>
        <begin position="235"/>
        <end position="248"/>
    </location>
</feature>